<dbReference type="HOGENOM" id="CLU_1422235_0_0_1"/>
<evidence type="ECO:0000313" key="2">
    <source>
        <dbReference type="EMBL" id="EME44602.1"/>
    </source>
</evidence>
<accession>N1PM85</accession>
<evidence type="ECO:0000313" key="3">
    <source>
        <dbReference type="Proteomes" id="UP000016933"/>
    </source>
</evidence>
<feature type="signal peptide" evidence="1">
    <location>
        <begin position="1"/>
        <end position="18"/>
    </location>
</feature>
<name>N1PM85_DOTSN</name>
<protein>
    <submittedName>
        <fullName evidence="2">Uncharacterized protein</fullName>
    </submittedName>
</protein>
<gene>
    <name evidence="2" type="ORF">DOTSEDRAFT_72154</name>
</gene>
<evidence type="ECO:0000256" key="1">
    <source>
        <dbReference type="SAM" id="SignalP"/>
    </source>
</evidence>
<keyword evidence="3" id="KW-1185">Reference proteome</keyword>
<feature type="chain" id="PRO_5004109961" evidence="1">
    <location>
        <begin position="19"/>
        <end position="198"/>
    </location>
</feature>
<reference evidence="3" key="1">
    <citation type="journal article" date="2012" name="PLoS Genet.">
        <title>The genomes of the fungal plant pathogens Cladosporium fulvum and Dothistroma septosporum reveal adaptation to different hosts and lifestyles but also signatures of common ancestry.</title>
        <authorList>
            <person name="de Wit P.J.G.M."/>
            <person name="van der Burgt A."/>
            <person name="Oekmen B."/>
            <person name="Stergiopoulos I."/>
            <person name="Abd-Elsalam K.A."/>
            <person name="Aerts A.L."/>
            <person name="Bahkali A.H."/>
            <person name="Beenen H.G."/>
            <person name="Chettri P."/>
            <person name="Cox M.P."/>
            <person name="Datema E."/>
            <person name="de Vries R.P."/>
            <person name="Dhillon B."/>
            <person name="Ganley A.R."/>
            <person name="Griffiths S.A."/>
            <person name="Guo Y."/>
            <person name="Hamelin R.C."/>
            <person name="Henrissat B."/>
            <person name="Kabir M.S."/>
            <person name="Jashni M.K."/>
            <person name="Kema G."/>
            <person name="Klaubauf S."/>
            <person name="Lapidus A."/>
            <person name="Levasseur A."/>
            <person name="Lindquist E."/>
            <person name="Mehrabi R."/>
            <person name="Ohm R.A."/>
            <person name="Owen T.J."/>
            <person name="Salamov A."/>
            <person name="Schwelm A."/>
            <person name="Schijlen E."/>
            <person name="Sun H."/>
            <person name="van den Burg H.A."/>
            <person name="van Ham R.C.H.J."/>
            <person name="Zhang S."/>
            <person name="Goodwin S.B."/>
            <person name="Grigoriev I.V."/>
            <person name="Collemare J."/>
            <person name="Bradshaw R.E."/>
        </authorList>
    </citation>
    <scope>NUCLEOTIDE SEQUENCE [LARGE SCALE GENOMIC DNA]</scope>
    <source>
        <strain evidence="3">NZE10 / CBS 128990</strain>
    </source>
</reference>
<dbReference type="Proteomes" id="UP000016933">
    <property type="component" value="Unassembled WGS sequence"/>
</dbReference>
<dbReference type="AlphaFoldDB" id="N1PM85"/>
<reference evidence="2 3" key="2">
    <citation type="journal article" date="2012" name="PLoS Pathog.">
        <title>Diverse lifestyles and strategies of plant pathogenesis encoded in the genomes of eighteen Dothideomycetes fungi.</title>
        <authorList>
            <person name="Ohm R.A."/>
            <person name="Feau N."/>
            <person name="Henrissat B."/>
            <person name="Schoch C.L."/>
            <person name="Horwitz B.A."/>
            <person name="Barry K.W."/>
            <person name="Condon B.J."/>
            <person name="Copeland A.C."/>
            <person name="Dhillon B."/>
            <person name="Glaser F."/>
            <person name="Hesse C.N."/>
            <person name="Kosti I."/>
            <person name="LaButti K."/>
            <person name="Lindquist E.A."/>
            <person name="Lucas S."/>
            <person name="Salamov A.A."/>
            <person name="Bradshaw R.E."/>
            <person name="Ciuffetti L."/>
            <person name="Hamelin R.C."/>
            <person name="Kema G.H.J."/>
            <person name="Lawrence C."/>
            <person name="Scott J.A."/>
            <person name="Spatafora J.W."/>
            <person name="Turgeon B.G."/>
            <person name="de Wit P.J.G.M."/>
            <person name="Zhong S."/>
            <person name="Goodwin S.B."/>
            <person name="Grigoriev I.V."/>
        </authorList>
    </citation>
    <scope>NUCLEOTIDE SEQUENCE [LARGE SCALE GENOMIC DNA]</scope>
    <source>
        <strain evidence="3">NZE10 / CBS 128990</strain>
    </source>
</reference>
<dbReference type="EMBL" id="KB446539">
    <property type="protein sequence ID" value="EME44602.1"/>
    <property type="molecule type" value="Genomic_DNA"/>
</dbReference>
<dbReference type="OrthoDB" id="5242418at2759"/>
<dbReference type="STRING" id="675120.N1PM85"/>
<sequence>MLFVRATVVLATMAHVYAQTTTSSSKAGKEAQLFIHNMDPDAQWAASIQNACQGSTTYVISCTSAPMQNACSPETATITEGSDFYIVTTPAIYSETSATYTESCTLDPENSSALCTATILAGQFGQDIATTISYNLTGTNYYQYDVQITAGADHTANGGACLAHVKGAAHSSRLGGGLQGIAVGGAVLLAGLSVILAL</sequence>
<organism evidence="2 3">
    <name type="scientific">Dothistroma septosporum (strain NZE10 / CBS 128990)</name>
    <name type="common">Red band needle blight fungus</name>
    <name type="synonym">Mycosphaerella pini</name>
    <dbReference type="NCBI Taxonomy" id="675120"/>
    <lineage>
        <taxon>Eukaryota</taxon>
        <taxon>Fungi</taxon>
        <taxon>Dikarya</taxon>
        <taxon>Ascomycota</taxon>
        <taxon>Pezizomycotina</taxon>
        <taxon>Dothideomycetes</taxon>
        <taxon>Dothideomycetidae</taxon>
        <taxon>Mycosphaerellales</taxon>
        <taxon>Mycosphaerellaceae</taxon>
        <taxon>Dothistroma</taxon>
    </lineage>
</organism>
<proteinExistence type="predicted"/>
<dbReference type="eggNOG" id="ENOG502SWWX">
    <property type="taxonomic scope" value="Eukaryota"/>
</dbReference>
<keyword evidence="1" id="KW-0732">Signal</keyword>